<gene>
    <name evidence="1" type="ORF">A2363_00015</name>
</gene>
<name>A0A1F6BD65_9BACT</name>
<dbReference type="Proteomes" id="UP000176186">
    <property type="component" value="Unassembled WGS sequence"/>
</dbReference>
<accession>A0A1F6BD65</accession>
<evidence type="ECO:0000313" key="1">
    <source>
        <dbReference type="EMBL" id="OGG34818.1"/>
    </source>
</evidence>
<reference evidence="1 2" key="1">
    <citation type="journal article" date="2016" name="Nat. Commun.">
        <title>Thousands of microbial genomes shed light on interconnected biogeochemical processes in an aquifer system.</title>
        <authorList>
            <person name="Anantharaman K."/>
            <person name="Brown C.T."/>
            <person name="Hug L.A."/>
            <person name="Sharon I."/>
            <person name="Castelle C.J."/>
            <person name="Probst A.J."/>
            <person name="Thomas B.C."/>
            <person name="Singh A."/>
            <person name="Wilkins M.J."/>
            <person name="Karaoz U."/>
            <person name="Brodie E.L."/>
            <person name="Williams K.H."/>
            <person name="Hubbard S.S."/>
            <person name="Banfield J.F."/>
        </authorList>
    </citation>
    <scope>NUCLEOTIDE SEQUENCE [LARGE SCALE GENOMIC DNA]</scope>
</reference>
<proteinExistence type="predicted"/>
<protein>
    <recommendedName>
        <fullName evidence="3">Terminase large subunit gp17-like C-terminal domain-containing protein</fullName>
    </recommendedName>
</protein>
<comment type="caution">
    <text evidence="1">The sequence shown here is derived from an EMBL/GenBank/DDBJ whole genome shotgun (WGS) entry which is preliminary data.</text>
</comment>
<organism evidence="1 2">
    <name type="scientific">Candidatus Gottesmanbacteria bacterium RIFOXYB1_FULL_47_11</name>
    <dbReference type="NCBI Taxonomy" id="1798401"/>
    <lineage>
        <taxon>Bacteria</taxon>
        <taxon>Candidatus Gottesmaniibacteriota</taxon>
    </lineage>
</organism>
<evidence type="ECO:0008006" key="3">
    <source>
        <dbReference type="Google" id="ProtNLM"/>
    </source>
</evidence>
<dbReference type="EMBL" id="MFKE01000020">
    <property type="protein sequence ID" value="OGG34818.1"/>
    <property type="molecule type" value="Genomic_DNA"/>
</dbReference>
<dbReference type="Gene3D" id="3.40.50.300">
    <property type="entry name" value="P-loop containing nucleotide triphosphate hydrolases"/>
    <property type="match status" value="1"/>
</dbReference>
<sequence length="512" mass="58966">MNDHQEIINLIQSDPNFRRALTRESFSWFFVTYFTHYITCPTAPFQKEIFNLLQNEGILKVVITAFRGSAKSTIATLAYPIWAMLGRPAKKYTLVVSQTQDLSKQILTNIKQELSSNELLIRDFGPFTEVADEWRSNSFVIPQYNARISAISQSESIRGLRHYQYRPDLIVIDDVEDLESVKTREGRDKLWNWYTGEAMPIGEMNTKIVIVGNLLHEDSLMMRLKESINFGKMDGVYREYPLLDKNDNIAWPGKYPSMMHIETKRRQVADESAWYREYLLKFISDDKRIVQRSWPKYYDELPDLKRFPPRFIGIGVDLAISEKTTADFTSLIPFIAIGGGDNLKIYILPYIVNKRLNFTDTISEIKRLCDLLKKDFQRVPIVYVENVGYQIAVVQHLNVQQVVAEPVSISGMNKQTRLEAATPYIRLGKVLFPQKGAEELISQIVNFGIEKHDDLVDAFTIICLKILESDYPTYKSSGPTKPPVDHWGFDSFTGEYRNLSAPITAGMLDMKF</sequence>
<dbReference type="AlphaFoldDB" id="A0A1F6BD65"/>
<dbReference type="STRING" id="1798401.A2363_00015"/>
<evidence type="ECO:0000313" key="2">
    <source>
        <dbReference type="Proteomes" id="UP000176186"/>
    </source>
</evidence>
<dbReference type="InterPro" id="IPR027417">
    <property type="entry name" value="P-loop_NTPase"/>
</dbReference>
<dbReference type="Gene3D" id="3.30.420.240">
    <property type="match status" value="1"/>
</dbReference>